<gene>
    <name evidence="9" type="ordered locus">Sthe_2598</name>
</gene>
<dbReference type="InterPro" id="IPR025966">
    <property type="entry name" value="OppC_N"/>
</dbReference>
<dbReference type="PANTHER" id="PTHR43386:SF1">
    <property type="entry name" value="D,D-DIPEPTIDE TRANSPORT SYSTEM PERMEASE PROTEIN DDPC-RELATED"/>
    <property type="match status" value="1"/>
</dbReference>
<dbReference type="InterPro" id="IPR000515">
    <property type="entry name" value="MetI-like"/>
</dbReference>
<dbReference type="EMBL" id="CP001824">
    <property type="protein sequence ID" value="ACZ40012.1"/>
    <property type="molecule type" value="Genomic_DNA"/>
</dbReference>
<dbReference type="InterPro" id="IPR050366">
    <property type="entry name" value="BP-dependent_transpt_permease"/>
</dbReference>
<dbReference type="InterPro" id="IPR035906">
    <property type="entry name" value="MetI-like_sf"/>
</dbReference>
<reference evidence="10" key="1">
    <citation type="submission" date="2009-11" db="EMBL/GenBank/DDBJ databases">
        <title>The complete chromosome 2 of Sphaerobacter thermophilus DSM 20745.</title>
        <authorList>
            <person name="Lucas S."/>
            <person name="Copeland A."/>
            <person name="Lapidus A."/>
            <person name="Glavina del Rio T."/>
            <person name="Dalin E."/>
            <person name="Tice H."/>
            <person name="Bruce D."/>
            <person name="Goodwin L."/>
            <person name="Pitluck S."/>
            <person name="Kyrpides N."/>
            <person name="Mavromatis K."/>
            <person name="Ivanova N."/>
            <person name="Mikhailova N."/>
            <person name="LaButti K.M."/>
            <person name="Clum A."/>
            <person name="Sun H.I."/>
            <person name="Brettin T."/>
            <person name="Detter J.C."/>
            <person name="Han C."/>
            <person name="Larimer F."/>
            <person name="Land M."/>
            <person name="Hauser L."/>
            <person name="Markowitz V."/>
            <person name="Cheng J.F."/>
            <person name="Hugenholtz P."/>
            <person name="Woyke T."/>
            <person name="Wu D."/>
            <person name="Steenblock K."/>
            <person name="Schneider S."/>
            <person name="Pukall R."/>
            <person name="Goeker M."/>
            <person name="Klenk H.P."/>
            <person name="Eisen J.A."/>
        </authorList>
    </citation>
    <scope>NUCLEOTIDE SEQUENCE [LARGE SCALE GENOMIC DNA]</scope>
    <source>
        <strain evidence="10">ATCC 49802 / DSM 20745 / S 6022</strain>
    </source>
</reference>
<dbReference type="GO" id="GO:0055085">
    <property type="term" value="P:transmembrane transport"/>
    <property type="evidence" value="ECO:0007669"/>
    <property type="project" value="InterPro"/>
</dbReference>
<name>D1C869_SPHTD</name>
<evidence type="ECO:0000256" key="3">
    <source>
        <dbReference type="ARBA" id="ARBA00022475"/>
    </source>
</evidence>
<accession>D1C869</accession>
<feature type="transmembrane region" description="Helical" evidence="7">
    <location>
        <begin position="34"/>
        <end position="56"/>
    </location>
</feature>
<dbReference type="InParanoid" id="D1C869"/>
<proteinExistence type="inferred from homology"/>
<dbReference type="STRING" id="479434.Sthe_2598"/>
<evidence type="ECO:0000256" key="6">
    <source>
        <dbReference type="ARBA" id="ARBA00023136"/>
    </source>
</evidence>
<dbReference type="Proteomes" id="UP000002027">
    <property type="component" value="Chromosome 2"/>
</dbReference>
<organism evidence="9 10">
    <name type="scientific">Sphaerobacter thermophilus (strain ATCC 49802 / DSM 20745 / KCCM 41009 / NCIMB 13125 / S 6022)</name>
    <dbReference type="NCBI Taxonomy" id="479434"/>
    <lineage>
        <taxon>Bacteria</taxon>
        <taxon>Pseudomonadati</taxon>
        <taxon>Thermomicrobiota</taxon>
        <taxon>Thermomicrobia</taxon>
        <taxon>Sphaerobacterales</taxon>
        <taxon>Sphaerobacterineae</taxon>
        <taxon>Sphaerobacteraceae</taxon>
        <taxon>Sphaerobacter</taxon>
    </lineage>
</organism>
<evidence type="ECO:0000256" key="5">
    <source>
        <dbReference type="ARBA" id="ARBA00022989"/>
    </source>
</evidence>
<keyword evidence="10" id="KW-1185">Reference proteome</keyword>
<reference evidence="9 10" key="2">
    <citation type="journal article" date="2010" name="Stand. Genomic Sci.">
        <title>Complete genome sequence of Desulfohalobium retbaense type strain (HR(100)).</title>
        <authorList>
            <person name="Spring S."/>
            <person name="Nolan M."/>
            <person name="Lapidus A."/>
            <person name="Glavina Del Rio T."/>
            <person name="Copeland A."/>
            <person name="Tice H."/>
            <person name="Cheng J.F."/>
            <person name="Lucas S."/>
            <person name="Land M."/>
            <person name="Chen F."/>
            <person name="Bruce D."/>
            <person name="Goodwin L."/>
            <person name="Pitluck S."/>
            <person name="Ivanova N."/>
            <person name="Mavromatis K."/>
            <person name="Mikhailova N."/>
            <person name="Pati A."/>
            <person name="Chen A."/>
            <person name="Palaniappan K."/>
            <person name="Hauser L."/>
            <person name="Chang Y.J."/>
            <person name="Jeffries C.D."/>
            <person name="Munk C."/>
            <person name="Kiss H."/>
            <person name="Chain P."/>
            <person name="Han C."/>
            <person name="Brettin T."/>
            <person name="Detter J.C."/>
            <person name="Schuler E."/>
            <person name="Goker M."/>
            <person name="Rohde M."/>
            <person name="Bristow J."/>
            <person name="Eisen J.A."/>
            <person name="Markowitz V."/>
            <person name="Hugenholtz P."/>
            <person name="Kyrpides N.C."/>
            <person name="Klenk H.P."/>
        </authorList>
    </citation>
    <scope>NUCLEOTIDE SEQUENCE [LARGE SCALE GENOMIC DNA]</scope>
    <source>
        <strain evidence="10">ATCC 49802 / DSM 20745 / S 6022</strain>
    </source>
</reference>
<dbReference type="GO" id="GO:0005886">
    <property type="term" value="C:plasma membrane"/>
    <property type="evidence" value="ECO:0007669"/>
    <property type="project" value="UniProtKB-SubCell"/>
</dbReference>
<evidence type="ECO:0000256" key="4">
    <source>
        <dbReference type="ARBA" id="ARBA00022692"/>
    </source>
</evidence>
<dbReference type="Pfam" id="PF12911">
    <property type="entry name" value="OppC_N"/>
    <property type="match status" value="1"/>
</dbReference>
<dbReference type="OrthoDB" id="9776213at2"/>
<protein>
    <submittedName>
        <fullName evidence="9">Binding-protein-dependent transport systems inner membrane component</fullName>
    </submittedName>
</protein>
<keyword evidence="4 7" id="KW-0812">Transmembrane</keyword>
<feature type="transmembrane region" description="Helical" evidence="7">
    <location>
        <begin position="134"/>
        <end position="154"/>
    </location>
</feature>
<dbReference type="eggNOG" id="COG1173">
    <property type="taxonomic scope" value="Bacteria"/>
</dbReference>
<feature type="transmembrane region" description="Helical" evidence="7">
    <location>
        <begin position="99"/>
        <end position="122"/>
    </location>
</feature>
<dbReference type="CDD" id="cd06261">
    <property type="entry name" value="TM_PBP2"/>
    <property type="match status" value="1"/>
</dbReference>
<keyword evidence="2 7" id="KW-0813">Transport</keyword>
<dbReference type="Gene3D" id="1.10.3720.10">
    <property type="entry name" value="MetI-like"/>
    <property type="match status" value="1"/>
</dbReference>
<dbReference type="SUPFAM" id="SSF161098">
    <property type="entry name" value="MetI-like"/>
    <property type="match status" value="1"/>
</dbReference>
<evidence type="ECO:0000256" key="1">
    <source>
        <dbReference type="ARBA" id="ARBA00004651"/>
    </source>
</evidence>
<feature type="transmembrane region" description="Helical" evidence="7">
    <location>
        <begin position="264"/>
        <end position="283"/>
    </location>
</feature>
<evidence type="ECO:0000256" key="2">
    <source>
        <dbReference type="ARBA" id="ARBA00022448"/>
    </source>
</evidence>
<comment type="subcellular location">
    <subcellularLocation>
        <location evidence="1 7">Cell membrane</location>
        <topology evidence="1 7">Multi-pass membrane protein</topology>
    </subcellularLocation>
</comment>
<keyword evidence="5 7" id="KW-1133">Transmembrane helix</keyword>
<dbReference type="AlphaFoldDB" id="D1C869"/>
<evidence type="ECO:0000313" key="10">
    <source>
        <dbReference type="Proteomes" id="UP000002027"/>
    </source>
</evidence>
<keyword evidence="6 7" id="KW-0472">Membrane</keyword>
<feature type="transmembrane region" description="Helical" evidence="7">
    <location>
        <begin position="212"/>
        <end position="230"/>
    </location>
</feature>
<evidence type="ECO:0000259" key="8">
    <source>
        <dbReference type="PROSITE" id="PS50928"/>
    </source>
</evidence>
<feature type="domain" description="ABC transmembrane type-1" evidence="8">
    <location>
        <begin position="95"/>
        <end position="284"/>
    </location>
</feature>
<feature type="transmembrane region" description="Helical" evidence="7">
    <location>
        <begin position="160"/>
        <end position="177"/>
    </location>
</feature>
<evidence type="ECO:0000313" key="9">
    <source>
        <dbReference type="EMBL" id="ACZ40012.1"/>
    </source>
</evidence>
<comment type="similarity">
    <text evidence="7">Belongs to the binding-protein-dependent transport system permease family.</text>
</comment>
<keyword evidence="3" id="KW-1003">Cell membrane</keyword>
<dbReference type="PROSITE" id="PS50928">
    <property type="entry name" value="ABC_TM1"/>
    <property type="match status" value="1"/>
</dbReference>
<dbReference type="Pfam" id="PF00528">
    <property type="entry name" value="BPD_transp_1"/>
    <property type="match status" value="1"/>
</dbReference>
<sequence length="300" mass="32951">MAQAQTLSREQIETQRAPRSWGRIAWQRFVRNRVAVLSALFLIVMYLVALFAPVLAPYDPNEVDILYTHARPSREHLLGTDESGRDVLSRLIVGSRASMSVGLIAMVISIAIGSLIGAASGYLGRAVDSVLMRLTDGMMAIPYFFLVLIVVAVFGSSFRNIVIVIGVTSWMVVARIVRSEVLRYRNLEFVQAARALGATNARILFRHIVPHTVPSIIVAATLGVANAILLESALSYLGLGIQPPQASWGNMLSNSQAYLWENPILPVYPGLLILFTVLAYNFLGDALRDALDPQYREGNL</sequence>
<dbReference type="HOGENOM" id="CLU_028518_1_1_0"/>
<dbReference type="PANTHER" id="PTHR43386">
    <property type="entry name" value="OLIGOPEPTIDE TRANSPORT SYSTEM PERMEASE PROTEIN APPC"/>
    <property type="match status" value="1"/>
</dbReference>
<evidence type="ECO:0000256" key="7">
    <source>
        <dbReference type="RuleBase" id="RU363032"/>
    </source>
</evidence>
<dbReference type="RefSeq" id="WP_012873051.1">
    <property type="nucleotide sequence ID" value="NC_013524.1"/>
</dbReference>
<dbReference type="KEGG" id="sti:Sthe_2598"/>